<dbReference type="Gene3D" id="3.30.1360.120">
    <property type="entry name" value="Probable tRNA modification gtpase trme, domain 1"/>
    <property type="match status" value="1"/>
</dbReference>
<dbReference type="InterPro" id="IPR005225">
    <property type="entry name" value="Small_GTP-bd"/>
</dbReference>
<name>A0A7E4VLM5_PANRE</name>
<dbReference type="InterPro" id="IPR006073">
    <property type="entry name" value="GTP-bd"/>
</dbReference>
<dbReference type="SUPFAM" id="SSF52540">
    <property type="entry name" value="P-loop containing nucleoside triphosphate hydrolases"/>
    <property type="match status" value="1"/>
</dbReference>
<dbReference type="Pfam" id="PF12631">
    <property type="entry name" value="MnmE_helical"/>
    <property type="match status" value="1"/>
</dbReference>
<dbReference type="GO" id="GO:0003924">
    <property type="term" value="F:GTPase activity"/>
    <property type="evidence" value="ECO:0007669"/>
    <property type="project" value="InterPro"/>
</dbReference>
<reference evidence="8" key="2">
    <citation type="submission" date="2020-10" db="UniProtKB">
        <authorList>
            <consortium name="WormBaseParasite"/>
        </authorList>
    </citation>
    <scope>IDENTIFICATION</scope>
</reference>
<dbReference type="InterPro" id="IPR027417">
    <property type="entry name" value="P-loop_NTPase"/>
</dbReference>
<dbReference type="InterPro" id="IPR031168">
    <property type="entry name" value="G_TrmE"/>
</dbReference>
<evidence type="ECO:0000256" key="3">
    <source>
        <dbReference type="ARBA" id="ARBA00022741"/>
    </source>
</evidence>
<dbReference type="PANTHER" id="PTHR42714">
    <property type="entry name" value="TRNA MODIFICATION GTPASE GTPBP3"/>
    <property type="match status" value="1"/>
</dbReference>
<protein>
    <submittedName>
        <fullName evidence="8">TrmE-type G domain-containing protein</fullName>
    </submittedName>
</protein>
<dbReference type="CDD" id="cd14858">
    <property type="entry name" value="TrmE_N"/>
    <property type="match status" value="1"/>
</dbReference>
<dbReference type="Pfam" id="PF01926">
    <property type="entry name" value="MMR_HSR1"/>
    <property type="match status" value="1"/>
</dbReference>
<dbReference type="NCBIfam" id="TIGR00231">
    <property type="entry name" value="small_GTP"/>
    <property type="match status" value="1"/>
</dbReference>
<dbReference type="GO" id="GO:0005525">
    <property type="term" value="F:GTP binding"/>
    <property type="evidence" value="ECO:0007669"/>
    <property type="project" value="UniProtKB-KW"/>
</dbReference>
<evidence type="ECO:0000256" key="5">
    <source>
        <dbReference type="RuleBase" id="RU003313"/>
    </source>
</evidence>
<dbReference type="CDD" id="cd04164">
    <property type="entry name" value="trmE"/>
    <property type="match status" value="1"/>
</dbReference>
<evidence type="ECO:0000256" key="2">
    <source>
        <dbReference type="ARBA" id="ARBA00022694"/>
    </source>
</evidence>
<keyword evidence="7" id="KW-1185">Reference proteome</keyword>
<sequence length="458" mass="50727">MPCGVAVVRISGPKSAEALRKLTRQDSLQFIPRKLFYAKLYNVSASDLAHPKDDEVLDKAMAVFLPGPRTFTGEDTTELFLHGSRAVVDAVCGELGKIEGLEAAKAGEFTKRAFYNAKYDLAQVEALNDLLHSETQAQRQLALRQHDAGKYIKPVRETVLNLMAQLEASIDFPEDVDGQMTVSDEYYQSVETVLKYVKQFYRSAQKGTLIRDGVNVVLVGETNVGKSSLMNRLAEKDVAMTSNIPGTTRDFLETRLHLANVPVIVTDTAGIRITEDVLEKEGIRRSLERAKDAQIVVIVIDASRFEATRIEAFVDSLDIDFEKQTVVFCLNKADIIESETQKADISKAIKNYFPTIPIVWTSCLSPDGLSALSEAVSSKVAELCTPEGNDVYLSRQRHADLLQTAIIEVELHLNHLNDDRALACEHLRCAADAIGEISCNIVNEQVLDRLFSTFCIGK</sequence>
<accession>A0A7E4VLM5</accession>
<evidence type="ECO:0000256" key="4">
    <source>
        <dbReference type="ARBA" id="ARBA00023134"/>
    </source>
</evidence>
<evidence type="ECO:0000256" key="1">
    <source>
        <dbReference type="ARBA" id="ARBA00011043"/>
    </source>
</evidence>
<dbReference type="Proteomes" id="UP000492821">
    <property type="component" value="Unassembled WGS sequence"/>
</dbReference>
<dbReference type="Gene3D" id="3.40.50.300">
    <property type="entry name" value="P-loop containing nucleotide triphosphate hydrolases"/>
    <property type="match status" value="1"/>
</dbReference>
<evidence type="ECO:0000313" key="8">
    <source>
        <dbReference type="WBParaSite" id="Pan_g22386.t1"/>
    </source>
</evidence>
<dbReference type="NCBIfam" id="TIGR00450">
    <property type="entry name" value="mnmE_trmE_thdF"/>
    <property type="match status" value="1"/>
</dbReference>
<dbReference type="HAMAP" id="MF_00379">
    <property type="entry name" value="GTPase_MnmE"/>
    <property type="match status" value="1"/>
</dbReference>
<dbReference type="InterPro" id="IPR025867">
    <property type="entry name" value="MnmE_helical"/>
</dbReference>
<dbReference type="InterPro" id="IPR004520">
    <property type="entry name" value="GTPase_MnmE"/>
</dbReference>
<dbReference type="GO" id="GO:0002098">
    <property type="term" value="P:tRNA wobble uridine modification"/>
    <property type="evidence" value="ECO:0007669"/>
    <property type="project" value="TreeGrafter"/>
</dbReference>
<comment type="similarity">
    <text evidence="1 5">Belongs to the TRAFAC class TrmE-Era-EngA-EngB-Septin-like GTPase superfamily. TrmE GTPase family.</text>
</comment>
<dbReference type="PANTHER" id="PTHR42714:SF2">
    <property type="entry name" value="TRNA MODIFICATION GTPASE GTPBP3, MITOCHONDRIAL"/>
    <property type="match status" value="1"/>
</dbReference>
<evidence type="ECO:0000259" key="6">
    <source>
        <dbReference type="PROSITE" id="PS51709"/>
    </source>
</evidence>
<dbReference type="Gene3D" id="1.20.120.430">
    <property type="entry name" value="tRNA modification GTPase MnmE domain 2"/>
    <property type="match status" value="1"/>
</dbReference>
<dbReference type="Pfam" id="PF10396">
    <property type="entry name" value="TrmE_N"/>
    <property type="match status" value="1"/>
</dbReference>
<dbReference type="AlphaFoldDB" id="A0A7E4VLM5"/>
<dbReference type="InterPro" id="IPR018948">
    <property type="entry name" value="GTP-bd_TrmE_N"/>
</dbReference>
<dbReference type="WBParaSite" id="Pan_g22386.t1">
    <property type="protein sequence ID" value="Pan_g22386.t1"/>
    <property type="gene ID" value="Pan_g22386"/>
</dbReference>
<dbReference type="GO" id="GO:0005739">
    <property type="term" value="C:mitochondrion"/>
    <property type="evidence" value="ECO:0007669"/>
    <property type="project" value="TreeGrafter"/>
</dbReference>
<keyword evidence="2 5" id="KW-0819">tRNA processing</keyword>
<reference evidence="7" key="1">
    <citation type="journal article" date="2013" name="Genetics">
        <title>The draft genome and transcriptome of Panagrellus redivivus are shaped by the harsh demands of a free-living lifestyle.</title>
        <authorList>
            <person name="Srinivasan J."/>
            <person name="Dillman A.R."/>
            <person name="Macchietto M.G."/>
            <person name="Heikkinen L."/>
            <person name="Lakso M."/>
            <person name="Fracchia K.M."/>
            <person name="Antoshechkin I."/>
            <person name="Mortazavi A."/>
            <person name="Wong G."/>
            <person name="Sternberg P.W."/>
        </authorList>
    </citation>
    <scope>NUCLEOTIDE SEQUENCE [LARGE SCALE GENOMIC DNA]</scope>
    <source>
        <strain evidence="7">MT8872</strain>
    </source>
</reference>
<dbReference type="InterPro" id="IPR027368">
    <property type="entry name" value="MnmE_dom2"/>
</dbReference>
<dbReference type="InterPro" id="IPR027266">
    <property type="entry name" value="TrmE/GcvT-like"/>
</dbReference>
<dbReference type="GO" id="GO:0030488">
    <property type="term" value="P:tRNA methylation"/>
    <property type="evidence" value="ECO:0007669"/>
    <property type="project" value="TreeGrafter"/>
</dbReference>
<dbReference type="PROSITE" id="PS51709">
    <property type="entry name" value="G_TRME"/>
    <property type="match status" value="1"/>
</dbReference>
<dbReference type="NCBIfam" id="NF003661">
    <property type="entry name" value="PRK05291.1-3"/>
    <property type="match status" value="1"/>
</dbReference>
<organism evidence="7 8">
    <name type="scientific">Panagrellus redivivus</name>
    <name type="common">Microworm</name>
    <dbReference type="NCBI Taxonomy" id="6233"/>
    <lineage>
        <taxon>Eukaryota</taxon>
        <taxon>Metazoa</taxon>
        <taxon>Ecdysozoa</taxon>
        <taxon>Nematoda</taxon>
        <taxon>Chromadorea</taxon>
        <taxon>Rhabditida</taxon>
        <taxon>Tylenchina</taxon>
        <taxon>Panagrolaimomorpha</taxon>
        <taxon>Panagrolaimoidea</taxon>
        <taxon>Panagrolaimidae</taxon>
        <taxon>Panagrellus</taxon>
    </lineage>
</organism>
<keyword evidence="4 5" id="KW-0342">GTP-binding</keyword>
<feature type="domain" description="TrmE-type G" evidence="6">
    <location>
        <begin position="213"/>
        <end position="381"/>
    </location>
</feature>
<keyword evidence="3 5" id="KW-0547">Nucleotide-binding</keyword>
<evidence type="ECO:0000313" key="7">
    <source>
        <dbReference type="Proteomes" id="UP000492821"/>
    </source>
</evidence>
<proteinExistence type="inferred from homology"/>